<protein>
    <submittedName>
        <fullName evidence="2">Uncharacterized protein</fullName>
    </submittedName>
</protein>
<dbReference type="STRING" id="2316362.A0A4Q2D1L4"/>
<accession>A0A4Q2D1L4</accession>
<reference evidence="2 3" key="1">
    <citation type="submission" date="2019-01" db="EMBL/GenBank/DDBJ databases">
        <title>Draft genome sequence of Psathyrella aberdarensis IHI B618.</title>
        <authorList>
            <person name="Buettner E."/>
            <person name="Kellner H."/>
        </authorList>
    </citation>
    <scope>NUCLEOTIDE SEQUENCE [LARGE SCALE GENOMIC DNA]</scope>
    <source>
        <strain evidence="2 3">IHI B618</strain>
    </source>
</reference>
<organism evidence="2 3">
    <name type="scientific">Candolleomyces aberdarensis</name>
    <dbReference type="NCBI Taxonomy" id="2316362"/>
    <lineage>
        <taxon>Eukaryota</taxon>
        <taxon>Fungi</taxon>
        <taxon>Dikarya</taxon>
        <taxon>Basidiomycota</taxon>
        <taxon>Agaricomycotina</taxon>
        <taxon>Agaricomycetes</taxon>
        <taxon>Agaricomycetidae</taxon>
        <taxon>Agaricales</taxon>
        <taxon>Agaricineae</taxon>
        <taxon>Psathyrellaceae</taxon>
        <taxon>Candolleomyces</taxon>
    </lineage>
</organism>
<feature type="region of interest" description="Disordered" evidence="1">
    <location>
        <begin position="400"/>
        <end position="442"/>
    </location>
</feature>
<keyword evidence="3" id="KW-1185">Reference proteome</keyword>
<dbReference type="EMBL" id="SDEE01001119">
    <property type="protein sequence ID" value="RXW12789.1"/>
    <property type="molecule type" value="Genomic_DNA"/>
</dbReference>
<feature type="compositionally biased region" description="Pro residues" evidence="1">
    <location>
        <begin position="372"/>
        <end position="383"/>
    </location>
</feature>
<evidence type="ECO:0000256" key="1">
    <source>
        <dbReference type="SAM" id="MobiDB-lite"/>
    </source>
</evidence>
<feature type="compositionally biased region" description="Pro residues" evidence="1">
    <location>
        <begin position="241"/>
        <end position="252"/>
    </location>
</feature>
<comment type="caution">
    <text evidence="2">The sequence shown here is derived from an EMBL/GenBank/DDBJ whole genome shotgun (WGS) entry which is preliminary data.</text>
</comment>
<gene>
    <name evidence="2" type="ORF">EST38_g13065</name>
</gene>
<dbReference type="AlphaFoldDB" id="A0A4Q2D1L4"/>
<sequence length="561" mass="60770">MVLVDNHPSGGHHRRLHLIGPQKVKVLKITHDGGIWVEAQGMLGGDAEFDLYQTLADLSAPPLQVPLSVDSPADGAWLTHLRVSSLVYPTTNATFIAGFLKDSWKQGFFAVRADVDNVNVRGGLWNKPSWRTKFHGKLSNDQTSIRVQVPLVPGLPHPGANLPLPTISELVTLESFNVHSSTTILNLEAWATLVDPAPATVQHRHHNLPLLQAPSSPSRPAPSKRSPPSSNTTSLASPTPSSSPSPRPPYSPSPASLSLPSSPHPNPRPHLLQNVTIRDMKLKPTGPNGQFVASGVVEGRLVLPRGMDVGLNVSRILPDVLVFDGEVPGDGDGDSDNASVTTTRWNYREDGYGYEEEEYGYGFPWTGSKGRTPPPPRDPLPDPLPDRAFGHIRPEEWLNAKSVRVDLDEDGDDDGEGDGEGEEMRERKGKRKGKGKEGKEKETGAVYAVTAKVVDVPLEVLPRRQKEFSNFVSKVIFNSDGALAGIQGTAAVGLTVEGLPLFTPPPDSHLGSGEQASSNYLVLAGLPFQGSVRINKRSLFKGEMKGLGRILEEFPFIQCRH</sequence>
<feature type="region of interest" description="Disordered" evidence="1">
    <location>
        <begin position="366"/>
        <end position="385"/>
    </location>
</feature>
<feature type="compositionally biased region" description="Acidic residues" evidence="1">
    <location>
        <begin position="407"/>
        <end position="423"/>
    </location>
</feature>
<evidence type="ECO:0000313" key="2">
    <source>
        <dbReference type="EMBL" id="RXW12789.1"/>
    </source>
</evidence>
<proteinExistence type="predicted"/>
<dbReference type="OrthoDB" id="10039566at2759"/>
<feature type="compositionally biased region" description="Low complexity" evidence="1">
    <location>
        <begin position="213"/>
        <end position="240"/>
    </location>
</feature>
<feature type="region of interest" description="Disordered" evidence="1">
    <location>
        <begin position="210"/>
        <end position="271"/>
    </location>
</feature>
<evidence type="ECO:0000313" key="3">
    <source>
        <dbReference type="Proteomes" id="UP000290288"/>
    </source>
</evidence>
<dbReference type="Proteomes" id="UP000290288">
    <property type="component" value="Unassembled WGS sequence"/>
</dbReference>
<name>A0A4Q2D1L4_9AGAR</name>